<accession>A0A5J4J0I5</accession>
<proteinExistence type="inferred from homology"/>
<protein>
    <submittedName>
        <fullName evidence="4">Aminoacyl-tRNA hydrolase</fullName>
    </submittedName>
</protein>
<evidence type="ECO:0000313" key="4">
    <source>
        <dbReference type="EMBL" id="GER60342.1"/>
    </source>
</evidence>
<dbReference type="Gene3D" id="3.30.160.20">
    <property type="match status" value="1"/>
</dbReference>
<name>A0A5J4J0I5_9FLAO</name>
<dbReference type="NCBIfam" id="NF006718">
    <property type="entry name" value="PRK09256.1"/>
    <property type="match status" value="1"/>
</dbReference>
<dbReference type="SUPFAM" id="SSF75620">
    <property type="entry name" value="Release factor"/>
    <property type="match status" value="1"/>
</dbReference>
<dbReference type="EMBL" id="BKCG01000007">
    <property type="protein sequence ID" value="GER60342.1"/>
    <property type="molecule type" value="Genomic_DNA"/>
</dbReference>
<dbReference type="InterPro" id="IPR045853">
    <property type="entry name" value="Pep_chain_release_fac_I_sf"/>
</dbReference>
<dbReference type="PROSITE" id="PS00745">
    <property type="entry name" value="RF_PROK_I"/>
    <property type="match status" value="1"/>
</dbReference>
<dbReference type="GO" id="GO:0043022">
    <property type="term" value="F:ribosome binding"/>
    <property type="evidence" value="ECO:0007669"/>
    <property type="project" value="TreeGrafter"/>
</dbReference>
<evidence type="ECO:0000259" key="3">
    <source>
        <dbReference type="PROSITE" id="PS00745"/>
    </source>
</evidence>
<evidence type="ECO:0000256" key="2">
    <source>
        <dbReference type="SAM" id="MobiDB-lite"/>
    </source>
</evidence>
<dbReference type="Pfam" id="PF00472">
    <property type="entry name" value="RF-1"/>
    <property type="match status" value="1"/>
</dbReference>
<reference evidence="4 5" key="1">
    <citation type="submission" date="2019-08" db="EMBL/GenBank/DDBJ databases">
        <title>Draft genome sequence of Ulvibacter marinus type strain NBRC 109484.</title>
        <authorList>
            <person name="Kawano K."/>
            <person name="Ushijima N."/>
            <person name="Kihara M."/>
            <person name="Itoh H."/>
        </authorList>
    </citation>
    <scope>NUCLEOTIDE SEQUENCE [LARGE SCALE GENOMIC DNA]</scope>
    <source>
        <strain evidence="4 5">NBRC 109484</strain>
    </source>
</reference>
<keyword evidence="5" id="KW-1185">Reference proteome</keyword>
<feature type="compositionally biased region" description="Basic residues" evidence="2">
    <location>
        <begin position="122"/>
        <end position="135"/>
    </location>
</feature>
<feature type="region of interest" description="Disordered" evidence="2">
    <location>
        <begin position="99"/>
        <end position="135"/>
    </location>
</feature>
<dbReference type="OrthoDB" id="9815709at2"/>
<comment type="caution">
    <text evidence="4">The sequence shown here is derived from an EMBL/GenBank/DDBJ whole genome shotgun (WGS) entry which is preliminary data.</text>
</comment>
<gene>
    <name evidence="4" type="ORF">ULMA_24500</name>
</gene>
<organism evidence="4 5">
    <name type="scientific">Patiriisocius marinus</name>
    <dbReference type="NCBI Taxonomy" id="1397112"/>
    <lineage>
        <taxon>Bacteria</taxon>
        <taxon>Pseudomonadati</taxon>
        <taxon>Bacteroidota</taxon>
        <taxon>Flavobacteriia</taxon>
        <taxon>Flavobacteriales</taxon>
        <taxon>Flavobacteriaceae</taxon>
        <taxon>Patiriisocius</taxon>
    </lineage>
</organism>
<sequence>MNLQEALIKELQFKAVRSSGPGGQHVNKTSSAVQVSLDVVNSEVLSESQKSRISEKLKNRISTDGVLTLSCSESRSQHRNKAIGIERIVTLVIKSLRVSKTRKKTKPSRSSIEKRITSKKNNALKKANRKPPKID</sequence>
<dbReference type="PANTHER" id="PTHR47814">
    <property type="entry name" value="PEPTIDYL-TRNA HYDROLASE ARFB"/>
    <property type="match status" value="1"/>
</dbReference>
<feature type="domain" description="Prokaryotic-type class I peptide chain release factors" evidence="3">
    <location>
        <begin position="17"/>
        <end position="33"/>
    </location>
</feature>
<keyword evidence="4" id="KW-0378">Hydrolase</keyword>
<comment type="similarity">
    <text evidence="1">Belongs to the prokaryotic/mitochondrial release factor family.</text>
</comment>
<dbReference type="Proteomes" id="UP000326509">
    <property type="component" value="Unassembled WGS sequence"/>
</dbReference>
<dbReference type="GO" id="GO:0004045">
    <property type="term" value="F:peptidyl-tRNA hydrolase activity"/>
    <property type="evidence" value="ECO:0007669"/>
    <property type="project" value="TreeGrafter"/>
</dbReference>
<dbReference type="AlphaFoldDB" id="A0A5J4J0I5"/>
<dbReference type="RefSeq" id="WP_151674782.1">
    <property type="nucleotide sequence ID" value="NZ_BKCG01000007.1"/>
</dbReference>
<dbReference type="GO" id="GO:0072344">
    <property type="term" value="P:rescue of stalled ribosome"/>
    <property type="evidence" value="ECO:0007669"/>
    <property type="project" value="TreeGrafter"/>
</dbReference>
<dbReference type="PANTHER" id="PTHR47814:SF1">
    <property type="entry name" value="PEPTIDYL-TRNA HYDROLASE ARFB"/>
    <property type="match status" value="1"/>
</dbReference>
<dbReference type="GO" id="GO:0003747">
    <property type="term" value="F:translation release factor activity"/>
    <property type="evidence" value="ECO:0007669"/>
    <property type="project" value="InterPro"/>
</dbReference>
<dbReference type="InterPro" id="IPR000352">
    <property type="entry name" value="Pep_chain_release_fac_I"/>
</dbReference>
<evidence type="ECO:0000313" key="5">
    <source>
        <dbReference type="Proteomes" id="UP000326509"/>
    </source>
</evidence>
<evidence type="ECO:0000256" key="1">
    <source>
        <dbReference type="ARBA" id="ARBA00010835"/>
    </source>
</evidence>